<reference evidence="13 14" key="1">
    <citation type="journal article" date="2019" name="Int. J. Syst. Evol. Microbiol.">
        <title>The Global Catalogue of Microorganisms (GCM) 10K type strain sequencing project: providing services to taxonomists for standard genome sequencing and annotation.</title>
        <authorList>
            <consortium name="The Broad Institute Genomics Platform"/>
            <consortium name="The Broad Institute Genome Sequencing Center for Infectious Disease"/>
            <person name="Wu L."/>
            <person name="Ma J."/>
        </authorList>
    </citation>
    <scope>NUCLEOTIDE SEQUENCE [LARGE SCALE GENOMIC DNA]</scope>
    <source>
        <strain evidence="13 14">JCM 15478</strain>
    </source>
</reference>
<keyword evidence="14" id="KW-1185">Reference proteome</keyword>
<evidence type="ECO:0000256" key="4">
    <source>
        <dbReference type="ARBA" id="ARBA00022741"/>
    </source>
</evidence>
<evidence type="ECO:0000256" key="2">
    <source>
        <dbReference type="ARBA" id="ARBA00022527"/>
    </source>
</evidence>
<feature type="transmembrane region" description="Helical" evidence="10">
    <location>
        <begin position="360"/>
        <end position="380"/>
    </location>
</feature>
<keyword evidence="4" id="KW-0547">Nucleotide-binding</keyword>
<comment type="catalytic activity">
    <reaction evidence="8">
        <text>L-seryl-[protein] + ATP = O-phospho-L-seryl-[protein] + ADP + H(+)</text>
        <dbReference type="Rhea" id="RHEA:17989"/>
        <dbReference type="Rhea" id="RHEA-COMP:9863"/>
        <dbReference type="Rhea" id="RHEA-COMP:11604"/>
        <dbReference type="ChEBI" id="CHEBI:15378"/>
        <dbReference type="ChEBI" id="CHEBI:29999"/>
        <dbReference type="ChEBI" id="CHEBI:30616"/>
        <dbReference type="ChEBI" id="CHEBI:83421"/>
        <dbReference type="ChEBI" id="CHEBI:456216"/>
        <dbReference type="EC" id="2.7.11.1"/>
    </reaction>
</comment>
<dbReference type="InterPro" id="IPR000719">
    <property type="entry name" value="Prot_kinase_dom"/>
</dbReference>
<dbReference type="RefSeq" id="WP_344529114.1">
    <property type="nucleotide sequence ID" value="NZ_BAAAPE010000008.1"/>
</dbReference>
<feature type="domain" description="PASTA" evidence="12">
    <location>
        <begin position="584"/>
        <end position="645"/>
    </location>
</feature>
<evidence type="ECO:0000256" key="5">
    <source>
        <dbReference type="ARBA" id="ARBA00022777"/>
    </source>
</evidence>
<dbReference type="CDD" id="cd06577">
    <property type="entry name" value="PASTA_pknB"/>
    <property type="match status" value="4"/>
</dbReference>
<organism evidence="13 14">
    <name type="scientific">Streptomyces albiaxialis</name>
    <dbReference type="NCBI Taxonomy" id="329523"/>
    <lineage>
        <taxon>Bacteria</taxon>
        <taxon>Bacillati</taxon>
        <taxon>Actinomycetota</taxon>
        <taxon>Actinomycetes</taxon>
        <taxon>Kitasatosporales</taxon>
        <taxon>Streptomycetaceae</taxon>
        <taxon>Streptomyces</taxon>
    </lineage>
</organism>
<feature type="domain" description="Protein kinase" evidence="11">
    <location>
        <begin position="18"/>
        <end position="281"/>
    </location>
</feature>
<evidence type="ECO:0000256" key="1">
    <source>
        <dbReference type="ARBA" id="ARBA00012513"/>
    </source>
</evidence>
<comment type="caution">
    <text evidence="13">The sequence shown here is derived from an EMBL/GenBank/DDBJ whole genome shotgun (WGS) entry which is preliminary data.</text>
</comment>
<keyword evidence="6" id="KW-0067">ATP-binding</keyword>
<dbReference type="NCBIfam" id="NF033483">
    <property type="entry name" value="PknB_PASTA_kin"/>
    <property type="match status" value="1"/>
</dbReference>
<gene>
    <name evidence="13" type="primary">pknB_1</name>
    <name evidence="13" type="ORF">GCM10009801_35350</name>
</gene>
<dbReference type="PANTHER" id="PTHR43289:SF34">
    <property type="entry name" value="SERINE_THREONINE-PROTEIN KINASE YBDM-RELATED"/>
    <property type="match status" value="1"/>
</dbReference>
<dbReference type="SMART" id="SM00220">
    <property type="entry name" value="S_TKc"/>
    <property type="match status" value="1"/>
</dbReference>
<dbReference type="SUPFAM" id="SSF56112">
    <property type="entry name" value="Protein kinase-like (PK-like)"/>
    <property type="match status" value="1"/>
</dbReference>
<feature type="region of interest" description="Disordered" evidence="9">
    <location>
        <begin position="330"/>
        <end position="355"/>
    </location>
</feature>
<dbReference type="Gene3D" id="3.30.200.20">
    <property type="entry name" value="Phosphorylase Kinase, domain 1"/>
    <property type="match status" value="1"/>
</dbReference>
<evidence type="ECO:0000256" key="3">
    <source>
        <dbReference type="ARBA" id="ARBA00022679"/>
    </source>
</evidence>
<feature type="domain" description="PASTA" evidence="12">
    <location>
        <begin position="517"/>
        <end position="583"/>
    </location>
</feature>
<dbReference type="EMBL" id="BAAAPE010000008">
    <property type="protein sequence ID" value="GAA2078448.1"/>
    <property type="molecule type" value="Genomic_DNA"/>
</dbReference>
<dbReference type="SUPFAM" id="SSF54184">
    <property type="entry name" value="Penicillin-binding protein 2x (pbp-2x), c-terminal domain"/>
    <property type="match status" value="1"/>
</dbReference>
<feature type="domain" description="PASTA" evidence="12">
    <location>
        <begin position="387"/>
        <end position="448"/>
    </location>
</feature>
<keyword evidence="2" id="KW-0723">Serine/threonine-protein kinase</keyword>
<keyword evidence="10" id="KW-0472">Membrane</keyword>
<dbReference type="PROSITE" id="PS50011">
    <property type="entry name" value="PROTEIN_KINASE_DOM"/>
    <property type="match status" value="1"/>
</dbReference>
<evidence type="ECO:0000256" key="8">
    <source>
        <dbReference type="ARBA" id="ARBA00048679"/>
    </source>
</evidence>
<comment type="catalytic activity">
    <reaction evidence="7">
        <text>L-threonyl-[protein] + ATP = O-phospho-L-threonyl-[protein] + ADP + H(+)</text>
        <dbReference type="Rhea" id="RHEA:46608"/>
        <dbReference type="Rhea" id="RHEA-COMP:11060"/>
        <dbReference type="Rhea" id="RHEA-COMP:11605"/>
        <dbReference type="ChEBI" id="CHEBI:15378"/>
        <dbReference type="ChEBI" id="CHEBI:30013"/>
        <dbReference type="ChEBI" id="CHEBI:30616"/>
        <dbReference type="ChEBI" id="CHEBI:61977"/>
        <dbReference type="ChEBI" id="CHEBI:456216"/>
        <dbReference type="EC" id="2.7.11.1"/>
    </reaction>
</comment>
<keyword evidence="10" id="KW-0812">Transmembrane</keyword>
<feature type="region of interest" description="Disordered" evidence="9">
    <location>
        <begin position="282"/>
        <end position="311"/>
    </location>
</feature>
<dbReference type="Proteomes" id="UP001500016">
    <property type="component" value="Unassembled WGS sequence"/>
</dbReference>
<dbReference type="InterPro" id="IPR008271">
    <property type="entry name" value="Ser/Thr_kinase_AS"/>
</dbReference>
<protein>
    <recommendedName>
        <fullName evidence="1">non-specific serine/threonine protein kinase</fullName>
        <ecNumber evidence="1">2.7.11.1</ecNumber>
    </recommendedName>
</protein>
<sequence>MDTTLKDPLVGQVLDGRYRVDARIAVGGMATVYRAMDTRLDRVLALKVMHPSLVADDTFVGRFIREAKSAARLAHPNVVGVYDQGTDGTYVYLAMEYVSGCTLRDVLRDRGALQPRAALDILEPVLAALGAAHRAGLVHRDMKPENVLIGDDGRVKVADFGLVRAVDSQSGVTTDSILGTVSYLAPEQIEHGAADTRTDLYACGVMLYEMLTGAKPHAGGTPAQVLYQHLHEDVPAPSEAAPGAARALDELVARAAARDPERRPADAVALLSETRAARARLTDAELDAVPPRAKADGAEEQAAGSGGDEASTYVIPRPALVSAAEPLNATTRLAPPPLDPPATPGGGGDARGGPRRPPRWALVAVGALLLVLLGVGIWYINSGQFTRTPAVLDKTQAEATRLLDDEGLDVRVTHDYSSRVKRGHVIDTNPNPGERIRNTGTVTLVVSRGPDVVKVPDVKGSPLAEAKNELKKAGLEPGVVKRRFSESVPRGEVVTTDPTPGTKRRSGSAVALSVSKGEPLDVPDVVGEDESAAREELKEEGFKVRVAAKRVFSEEDEGAVARQSPADGAVRERGATITLTLSKGQDMVEVPDVEETGKDEARRKLEDAGFKVKVRRLFIGDTVFNQSPDAGDEAPRGSEVTLWLR</sequence>
<keyword evidence="3" id="KW-0808">Transferase</keyword>
<dbReference type="Pfam" id="PF03793">
    <property type="entry name" value="PASTA"/>
    <property type="match status" value="4"/>
</dbReference>
<evidence type="ECO:0000256" key="10">
    <source>
        <dbReference type="SAM" id="Phobius"/>
    </source>
</evidence>
<evidence type="ECO:0000256" key="7">
    <source>
        <dbReference type="ARBA" id="ARBA00047899"/>
    </source>
</evidence>
<dbReference type="CDD" id="cd14014">
    <property type="entry name" value="STKc_PknB_like"/>
    <property type="match status" value="1"/>
</dbReference>
<dbReference type="Gene3D" id="1.10.510.10">
    <property type="entry name" value="Transferase(Phosphotransferase) domain 1"/>
    <property type="match status" value="1"/>
</dbReference>
<evidence type="ECO:0000256" key="9">
    <source>
        <dbReference type="SAM" id="MobiDB-lite"/>
    </source>
</evidence>
<dbReference type="PROSITE" id="PS00108">
    <property type="entry name" value="PROTEIN_KINASE_ST"/>
    <property type="match status" value="1"/>
</dbReference>
<dbReference type="PANTHER" id="PTHR43289">
    <property type="entry name" value="MITOGEN-ACTIVATED PROTEIN KINASE KINASE KINASE 20-RELATED"/>
    <property type="match status" value="1"/>
</dbReference>
<evidence type="ECO:0000259" key="12">
    <source>
        <dbReference type="PROSITE" id="PS51178"/>
    </source>
</evidence>
<dbReference type="InterPro" id="IPR005543">
    <property type="entry name" value="PASTA_dom"/>
</dbReference>
<dbReference type="GO" id="GO:0016301">
    <property type="term" value="F:kinase activity"/>
    <property type="evidence" value="ECO:0007669"/>
    <property type="project" value="UniProtKB-KW"/>
</dbReference>
<evidence type="ECO:0000313" key="14">
    <source>
        <dbReference type="Proteomes" id="UP001500016"/>
    </source>
</evidence>
<dbReference type="InterPro" id="IPR011009">
    <property type="entry name" value="Kinase-like_dom_sf"/>
</dbReference>
<keyword evidence="5 13" id="KW-0418">Kinase</keyword>
<accession>A0ABN2VZY3</accession>
<proteinExistence type="predicted"/>
<dbReference type="Pfam" id="PF00069">
    <property type="entry name" value="Pkinase"/>
    <property type="match status" value="1"/>
</dbReference>
<dbReference type="Gene3D" id="3.30.10.20">
    <property type="match status" value="4"/>
</dbReference>
<evidence type="ECO:0000313" key="13">
    <source>
        <dbReference type="EMBL" id="GAA2078448.1"/>
    </source>
</evidence>
<name>A0ABN2VZY3_9ACTN</name>
<dbReference type="PROSITE" id="PS51178">
    <property type="entry name" value="PASTA"/>
    <property type="match status" value="4"/>
</dbReference>
<dbReference type="SMART" id="SM00740">
    <property type="entry name" value="PASTA"/>
    <property type="match status" value="4"/>
</dbReference>
<keyword evidence="10" id="KW-1133">Transmembrane helix</keyword>
<dbReference type="EC" id="2.7.11.1" evidence="1"/>
<feature type="region of interest" description="Disordered" evidence="9">
    <location>
        <begin position="486"/>
        <end position="514"/>
    </location>
</feature>
<feature type="domain" description="PASTA" evidence="12">
    <location>
        <begin position="449"/>
        <end position="516"/>
    </location>
</feature>
<evidence type="ECO:0000259" key="11">
    <source>
        <dbReference type="PROSITE" id="PS50011"/>
    </source>
</evidence>
<feature type="compositionally biased region" description="Pro residues" evidence="9">
    <location>
        <begin position="334"/>
        <end position="343"/>
    </location>
</feature>
<evidence type="ECO:0000256" key="6">
    <source>
        <dbReference type="ARBA" id="ARBA00022840"/>
    </source>
</evidence>